<name>A0ABY6K0X3_9ARAC</name>
<feature type="region of interest" description="Disordered" evidence="7">
    <location>
        <begin position="1"/>
        <end position="53"/>
    </location>
</feature>
<dbReference type="Pfam" id="PF01192">
    <property type="entry name" value="RNA_pol_Rpb6"/>
    <property type="match status" value="1"/>
</dbReference>
<proteinExistence type="inferred from homology"/>
<reference evidence="9 10" key="1">
    <citation type="submission" date="2022-01" db="EMBL/GenBank/DDBJ databases">
        <title>A chromosomal length assembly of Cordylochernes scorpioides.</title>
        <authorList>
            <person name="Zeh D."/>
            <person name="Zeh J."/>
        </authorList>
    </citation>
    <scope>NUCLEOTIDE SEQUENCE [LARGE SCALE GENOMIC DNA]</scope>
    <source>
        <strain evidence="9">IN4F17</strain>
        <tissue evidence="9">Whole Body</tissue>
    </source>
</reference>
<keyword evidence="4" id="KW-0539">Nucleus</keyword>
<keyword evidence="3" id="KW-0804">Transcription</keyword>
<dbReference type="InterPro" id="IPR020708">
    <property type="entry name" value="DNA-dir_RNA_polK_14-18kDa_CS"/>
</dbReference>
<comment type="similarity">
    <text evidence="5">Belongs to the archaeal Rpo6/eukaryotic RPB6 RNA polymerase subunit family.</text>
</comment>
<evidence type="ECO:0000256" key="7">
    <source>
        <dbReference type="SAM" id="MobiDB-lite"/>
    </source>
</evidence>
<accession>A0ABY6K0X3</accession>
<dbReference type="Pfam" id="PF21107">
    <property type="entry name" value="STPRs"/>
    <property type="match status" value="1"/>
</dbReference>
<dbReference type="EMBL" id="CP092864">
    <property type="protein sequence ID" value="UYV62562.1"/>
    <property type="molecule type" value="Genomic_DNA"/>
</dbReference>
<dbReference type="SUPFAM" id="SSF63562">
    <property type="entry name" value="RPB6/omega subunit-like"/>
    <property type="match status" value="1"/>
</dbReference>
<evidence type="ECO:0000256" key="5">
    <source>
        <dbReference type="ARBA" id="ARBA00025773"/>
    </source>
</evidence>
<evidence type="ECO:0000256" key="4">
    <source>
        <dbReference type="ARBA" id="ARBA00023242"/>
    </source>
</evidence>
<dbReference type="InterPro" id="IPR028363">
    <property type="entry name" value="RPB6"/>
</dbReference>
<dbReference type="Gene3D" id="3.90.940.10">
    <property type="match status" value="1"/>
</dbReference>
<dbReference type="NCBIfam" id="NF002208">
    <property type="entry name" value="PRK01099.1-3"/>
    <property type="match status" value="1"/>
</dbReference>
<protein>
    <recommendedName>
        <fullName evidence="6">RPB6 homolog</fullName>
    </recommendedName>
</protein>
<evidence type="ECO:0000313" key="10">
    <source>
        <dbReference type="Proteomes" id="UP001235939"/>
    </source>
</evidence>
<keyword evidence="2" id="KW-0240">DNA-directed RNA polymerase</keyword>
<feature type="compositionally biased region" description="Basic and acidic residues" evidence="7">
    <location>
        <begin position="27"/>
        <end position="44"/>
    </location>
</feature>
<evidence type="ECO:0000259" key="8">
    <source>
        <dbReference type="Pfam" id="PF21107"/>
    </source>
</evidence>
<dbReference type="InterPro" id="IPR036161">
    <property type="entry name" value="RPB6/omega-like_sf"/>
</dbReference>
<gene>
    <name evidence="9" type="ORF">LAZ67_2001105</name>
</gene>
<evidence type="ECO:0000256" key="2">
    <source>
        <dbReference type="ARBA" id="ARBA00022478"/>
    </source>
</evidence>
<dbReference type="SMART" id="SM01409">
    <property type="entry name" value="RNA_pol_Rpb6"/>
    <property type="match status" value="1"/>
</dbReference>
<organism evidence="9 10">
    <name type="scientific">Cordylochernes scorpioides</name>
    <dbReference type="NCBI Taxonomy" id="51811"/>
    <lineage>
        <taxon>Eukaryota</taxon>
        <taxon>Metazoa</taxon>
        <taxon>Ecdysozoa</taxon>
        <taxon>Arthropoda</taxon>
        <taxon>Chelicerata</taxon>
        <taxon>Arachnida</taxon>
        <taxon>Pseudoscorpiones</taxon>
        <taxon>Cheliferoidea</taxon>
        <taxon>Chernetidae</taxon>
        <taxon>Cordylochernes</taxon>
    </lineage>
</organism>
<feature type="compositionally biased region" description="Basic and acidic residues" evidence="7">
    <location>
        <begin position="117"/>
        <end position="135"/>
    </location>
</feature>
<dbReference type="PANTHER" id="PTHR47227">
    <property type="entry name" value="DNA-DIRECTED RNA POLYMERASE SUBUNIT K"/>
    <property type="match status" value="1"/>
</dbReference>
<evidence type="ECO:0000256" key="3">
    <source>
        <dbReference type="ARBA" id="ARBA00023163"/>
    </source>
</evidence>
<dbReference type="PROSITE" id="PS01111">
    <property type="entry name" value="RNA_POL_K_14KD"/>
    <property type="match status" value="1"/>
</dbReference>
<sequence>MPPKKYNSEEERKAAAAARRRNARQQETADQRAERLQRDAEAKRLHLSNETAEQRAARLLRKAETYRSRMDNETAEQRAERLLRNAETYRSRIDNETAEQHAARLQREAEAKRLKLDSETADQRAARHQRDAEAHRRNRRPTLIINTSVPEEDFDVDDDNLDTLEPNLDNNVAILNTEDVVPQKNAKKITTVYMTKYERARVLGTRALQIAMGAPVMVELENETDPLQIAMKELKARKIPIIIRRYLPDGSYEDWGVDELLL</sequence>
<feature type="region of interest" description="Disordered" evidence="7">
    <location>
        <begin position="117"/>
        <end position="140"/>
    </location>
</feature>
<evidence type="ECO:0000256" key="6">
    <source>
        <dbReference type="ARBA" id="ARBA00030456"/>
    </source>
</evidence>
<dbReference type="InterPro" id="IPR006111">
    <property type="entry name" value="Rpo6/Rpb6"/>
</dbReference>
<dbReference type="HAMAP" id="MF_00192">
    <property type="entry name" value="RNApol_arch_Rpo6"/>
    <property type="match status" value="1"/>
</dbReference>
<dbReference type="PANTHER" id="PTHR47227:SF5">
    <property type="entry name" value="DNA-DIRECTED RNA POLYMERASES I, II, AND III SUBUNIT RPABC2"/>
    <property type="match status" value="1"/>
</dbReference>
<dbReference type="InterPro" id="IPR006110">
    <property type="entry name" value="Pol_omega/Rpo6/RPB6"/>
</dbReference>
<dbReference type="Proteomes" id="UP001235939">
    <property type="component" value="Chromosome 02"/>
</dbReference>
<evidence type="ECO:0000313" key="9">
    <source>
        <dbReference type="EMBL" id="UYV62562.1"/>
    </source>
</evidence>
<dbReference type="InterPro" id="IPR048998">
    <property type="entry name" value="STPR"/>
</dbReference>
<dbReference type="PIRSF" id="PIRSF500154">
    <property type="entry name" value="RPB6"/>
    <property type="match status" value="1"/>
</dbReference>
<comment type="subcellular location">
    <subcellularLocation>
        <location evidence="1">Nucleus</location>
    </subcellularLocation>
</comment>
<evidence type="ECO:0000256" key="1">
    <source>
        <dbReference type="ARBA" id="ARBA00004123"/>
    </source>
</evidence>
<feature type="compositionally biased region" description="Basic and acidic residues" evidence="7">
    <location>
        <begin position="1"/>
        <end position="14"/>
    </location>
</feature>
<keyword evidence="10" id="KW-1185">Reference proteome</keyword>
<feature type="domain" description="STPR" evidence="8">
    <location>
        <begin position="13"/>
        <end position="81"/>
    </location>
</feature>
<dbReference type="PIRSF" id="PIRSF000778">
    <property type="entry name" value="RpoK/RPB6"/>
    <property type="match status" value="1"/>
</dbReference>